<comment type="caution">
    <text evidence="2">The sequence shown here is derived from an EMBL/GenBank/DDBJ whole genome shotgun (WGS) entry which is preliminary data.</text>
</comment>
<name>A0A1F5NQ91_9BACT</name>
<dbReference type="Proteomes" id="UP000176233">
    <property type="component" value="Unassembled WGS sequence"/>
</dbReference>
<sequence length="140" mass="15511">MKKFLLSFGIIVAFLVYVFYERQRLDSQVAGHSQPPLKPPVPTQNTIRYKDGEYTGIVADAFFGPMQVKAIIENSRLTGVEFLQYPNDRPTSRQINEAAIPYLKSAAIQSQTAEVEIISGATQSAEAFWVSLASALIQAK</sequence>
<evidence type="ECO:0000259" key="1">
    <source>
        <dbReference type="SMART" id="SM00900"/>
    </source>
</evidence>
<accession>A0A1F5NQ91</accession>
<proteinExistence type="predicted"/>
<evidence type="ECO:0000313" key="2">
    <source>
        <dbReference type="EMBL" id="OGE79743.1"/>
    </source>
</evidence>
<dbReference type="EMBL" id="MFEJ01000029">
    <property type="protein sequence ID" value="OGE79743.1"/>
    <property type="molecule type" value="Genomic_DNA"/>
</dbReference>
<feature type="domain" description="FMN-binding" evidence="1">
    <location>
        <begin position="61"/>
        <end position="139"/>
    </location>
</feature>
<dbReference type="GO" id="GO:0010181">
    <property type="term" value="F:FMN binding"/>
    <property type="evidence" value="ECO:0007669"/>
    <property type="project" value="InterPro"/>
</dbReference>
<organism evidence="2 3">
    <name type="scientific">Candidatus Doudnabacteria bacterium RIFCSPHIGHO2_01_FULL_45_18</name>
    <dbReference type="NCBI Taxonomy" id="1817823"/>
    <lineage>
        <taxon>Bacteria</taxon>
        <taxon>Candidatus Doudnaibacteriota</taxon>
    </lineage>
</organism>
<dbReference type="GO" id="GO:0016020">
    <property type="term" value="C:membrane"/>
    <property type="evidence" value="ECO:0007669"/>
    <property type="project" value="InterPro"/>
</dbReference>
<dbReference type="InterPro" id="IPR007329">
    <property type="entry name" value="FMN-bd"/>
</dbReference>
<dbReference type="Gene3D" id="3.90.1010.20">
    <property type="match status" value="1"/>
</dbReference>
<dbReference type="AlphaFoldDB" id="A0A1F5NQ91"/>
<protein>
    <recommendedName>
        <fullName evidence="1">FMN-binding domain-containing protein</fullName>
    </recommendedName>
</protein>
<reference evidence="2 3" key="1">
    <citation type="journal article" date="2016" name="Nat. Commun.">
        <title>Thousands of microbial genomes shed light on interconnected biogeochemical processes in an aquifer system.</title>
        <authorList>
            <person name="Anantharaman K."/>
            <person name="Brown C.T."/>
            <person name="Hug L.A."/>
            <person name="Sharon I."/>
            <person name="Castelle C.J."/>
            <person name="Probst A.J."/>
            <person name="Thomas B.C."/>
            <person name="Singh A."/>
            <person name="Wilkins M.J."/>
            <person name="Karaoz U."/>
            <person name="Brodie E.L."/>
            <person name="Williams K.H."/>
            <person name="Hubbard S.S."/>
            <person name="Banfield J.F."/>
        </authorList>
    </citation>
    <scope>NUCLEOTIDE SEQUENCE [LARGE SCALE GENOMIC DNA]</scope>
</reference>
<dbReference type="SMART" id="SM00900">
    <property type="entry name" value="FMN_bind"/>
    <property type="match status" value="1"/>
</dbReference>
<gene>
    <name evidence="2" type="ORF">A2660_02000</name>
</gene>
<evidence type="ECO:0000313" key="3">
    <source>
        <dbReference type="Proteomes" id="UP000176233"/>
    </source>
</evidence>